<evidence type="ECO:0000313" key="1">
    <source>
        <dbReference type="EMBL" id="GFS01688.1"/>
    </source>
</evidence>
<organism evidence="1 2">
    <name type="scientific">Elysia marginata</name>
    <dbReference type="NCBI Taxonomy" id="1093978"/>
    <lineage>
        <taxon>Eukaryota</taxon>
        <taxon>Metazoa</taxon>
        <taxon>Spiralia</taxon>
        <taxon>Lophotrochozoa</taxon>
        <taxon>Mollusca</taxon>
        <taxon>Gastropoda</taxon>
        <taxon>Heterobranchia</taxon>
        <taxon>Euthyneura</taxon>
        <taxon>Panpulmonata</taxon>
        <taxon>Sacoglossa</taxon>
        <taxon>Placobranchoidea</taxon>
        <taxon>Plakobranchidae</taxon>
        <taxon>Elysia</taxon>
    </lineage>
</organism>
<comment type="caution">
    <text evidence="1">The sequence shown here is derived from an EMBL/GenBank/DDBJ whole genome shotgun (WGS) entry which is preliminary data.</text>
</comment>
<evidence type="ECO:0000313" key="2">
    <source>
        <dbReference type="Proteomes" id="UP000762676"/>
    </source>
</evidence>
<dbReference type="Proteomes" id="UP000762676">
    <property type="component" value="Unassembled WGS sequence"/>
</dbReference>
<proteinExistence type="predicted"/>
<protein>
    <submittedName>
        <fullName evidence="1">Uncharacterized protein</fullName>
    </submittedName>
</protein>
<name>A0AAV4HWE1_9GAST</name>
<accession>A0AAV4HWE1</accession>
<dbReference type="AlphaFoldDB" id="A0AAV4HWE1"/>
<gene>
    <name evidence="1" type="ORF">ElyMa_001104100</name>
</gene>
<reference evidence="1 2" key="1">
    <citation type="journal article" date="2021" name="Elife">
        <title>Chloroplast acquisition without the gene transfer in kleptoplastic sea slugs, Plakobranchus ocellatus.</title>
        <authorList>
            <person name="Maeda T."/>
            <person name="Takahashi S."/>
            <person name="Yoshida T."/>
            <person name="Shimamura S."/>
            <person name="Takaki Y."/>
            <person name="Nagai Y."/>
            <person name="Toyoda A."/>
            <person name="Suzuki Y."/>
            <person name="Arimoto A."/>
            <person name="Ishii H."/>
            <person name="Satoh N."/>
            <person name="Nishiyama T."/>
            <person name="Hasebe M."/>
            <person name="Maruyama T."/>
            <person name="Minagawa J."/>
            <person name="Obokata J."/>
            <person name="Shigenobu S."/>
        </authorList>
    </citation>
    <scope>NUCLEOTIDE SEQUENCE [LARGE SCALE GENOMIC DNA]</scope>
</reference>
<dbReference type="EMBL" id="BMAT01002208">
    <property type="protein sequence ID" value="GFS01688.1"/>
    <property type="molecule type" value="Genomic_DNA"/>
</dbReference>
<keyword evidence="2" id="KW-1185">Reference proteome</keyword>
<sequence length="149" mass="16872">MADGLTGSVSQSSAVKPTLPMGVVTSYVMVVCSLGLRCVRLLWQSRTLAILKQRLCKRPEDSRLRAMPMRHLILRATGPLKRTKPQAKEIRDSGWANRAHQPIVRCKIQAAYGCYYAISYRRRRARSLLGHKQPNTYISSAPLTRHLEQ</sequence>